<organism evidence="2 3">
    <name type="scientific">Candidatus Kerfeldbacteria bacterium RIFCSPHIGHO2_12_FULL_48_17</name>
    <dbReference type="NCBI Taxonomy" id="1798542"/>
    <lineage>
        <taxon>Bacteria</taxon>
        <taxon>Candidatus Kerfeldiibacteriota</taxon>
    </lineage>
</organism>
<evidence type="ECO:0000313" key="3">
    <source>
        <dbReference type="Proteomes" id="UP000176952"/>
    </source>
</evidence>
<dbReference type="AlphaFoldDB" id="A0A1G2B7G1"/>
<keyword evidence="1" id="KW-0812">Transmembrane</keyword>
<accession>A0A1G2B7G1</accession>
<proteinExistence type="predicted"/>
<evidence type="ECO:0000256" key="1">
    <source>
        <dbReference type="SAM" id="Phobius"/>
    </source>
</evidence>
<evidence type="ECO:0000313" key="2">
    <source>
        <dbReference type="EMBL" id="OGY85101.1"/>
    </source>
</evidence>
<name>A0A1G2B7G1_9BACT</name>
<comment type="caution">
    <text evidence="2">The sequence shown here is derived from an EMBL/GenBank/DDBJ whole genome shotgun (WGS) entry which is preliminary data.</text>
</comment>
<dbReference type="Proteomes" id="UP000176952">
    <property type="component" value="Unassembled WGS sequence"/>
</dbReference>
<gene>
    <name evidence="2" type="ORF">A3F54_02430</name>
</gene>
<sequence length="75" mass="8388">MGQTLSALGTATLYYSPAGFGPGTLTKTMFTLAGLLFRLVCSFWHKIIISTSPAFYQIYLILVNFFVSNFLFHKL</sequence>
<keyword evidence="1" id="KW-1133">Transmembrane helix</keyword>
<reference evidence="2 3" key="1">
    <citation type="journal article" date="2016" name="Nat. Commun.">
        <title>Thousands of microbial genomes shed light on interconnected biogeochemical processes in an aquifer system.</title>
        <authorList>
            <person name="Anantharaman K."/>
            <person name="Brown C.T."/>
            <person name="Hug L.A."/>
            <person name="Sharon I."/>
            <person name="Castelle C.J."/>
            <person name="Probst A.J."/>
            <person name="Thomas B.C."/>
            <person name="Singh A."/>
            <person name="Wilkins M.J."/>
            <person name="Karaoz U."/>
            <person name="Brodie E.L."/>
            <person name="Williams K.H."/>
            <person name="Hubbard S.S."/>
            <person name="Banfield J.F."/>
        </authorList>
    </citation>
    <scope>NUCLEOTIDE SEQUENCE [LARGE SCALE GENOMIC DNA]</scope>
</reference>
<feature type="transmembrane region" description="Helical" evidence="1">
    <location>
        <begin position="54"/>
        <end position="72"/>
    </location>
</feature>
<keyword evidence="1" id="KW-0472">Membrane</keyword>
<protein>
    <submittedName>
        <fullName evidence="2">Uncharacterized protein</fullName>
    </submittedName>
</protein>
<dbReference type="EMBL" id="MHKD01000006">
    <property type="protein sequence ID" value="OGY85101.1"/>
    <property type="molecule type" value="Genomic_DNA"/>
</dbReference>